<feature type="transmembrane region" description="Helical" evidence="1">
    <location>
        <begin position="237"/>
        <end position="261"/>
    </location>
</feature>
<accession>G4TBL1</accession>
<comment type="caution">
    <text evidence="3">The sequence shown here is derived from an EMBL/GenBank/DDBJ whole genome shotgun (WGS) entry which is preliminary data.</text>
</comment>
<sequence length="339" mass="37588">MASSLAELGLLPTYAAQTQEQYVGVAMACLCVWDHIISFDEEVRLVWKSSGWNLVKVLFLVIRYGTTVGYPLGLYNVFERADTPHICQAFRVITALFLTLGHLVQAILSLRVWALYNRHRGVGVLLFANYLAVLSISLALTIKYLSQSPSTPPVVAEGSPQLVGCLLREVPGYFGTLVAALVSETIVVLMTIWKVLRHMRRERRVPIFGHLLSSGVTYYVAMLVVLMLNILTKPFPVLLIPIMSSSSLAVLQSVACCRIVLSLLRQGRKLNKCAPLPAQEESVLIDGFLTIPTGLYTKEMMLDWDYGLPPLEMADSTYEDAFSMLSMTAIETRSVIAQV</sequence>
<name>G4TBL1_SERID</name>
<feature type="domain" description="DUF6533" evidence="2">
    <location>
        <begin position="22"/>
        <end position="66"/>
    </location>
</feature>
<evidence type="ECO:0000313" key="3">
    <source>
        <dbReference type="EMBL" id="CCA68715.1"/>
    </source>
</evidence>
<keyword evidence="1" id="KW-0812">Transmembrane</keyword>
<dbReference type="InParanoid" id="G4TBL1"/>
<keyword evidence="4" id="KW-1185">Reference proteome</keyword>
<organism evidence="3 4">
    <name type="scientific">Serendipita indica (strain DSM 11827)</name>
    <name type="common">Root endophyte fungus</name>
    <name type="synonym">Piriformospora indica</name>
    <dbReference type="NCBI Taxonomy" id="1109443"/>
    <lineage>
        <taxon>Eukaryota</taxon>
        <taxon>Fungi</taxon>
        <taxon>Dikarya</taxon>
        <taxon>Basidiomycota</taxon>
        <taxon>Agaricomycotina</taxon>
        <taxon>Agaricomycetes</taxon>
        <taxon>Sebacinales</taxon>
        <taxon>Serendipitaceae</taxon>
        <taxon>Serendipita</taxon>
    </lineage>
</organism>
<dbReference type="AlphaFoldDB" id="G4TBL1"/>
<evidence type="ECO:0000259" key="2">
    <source>
        <dbReference type="Pfam" id="PF20151"/>
    </source>
</evidence>
<reference evidence="3 4" key="1">
    <citation type="journal article" date="2011" name="PLoS Pathog.">
        <title>Endophytic Life Strategies Decoded by Genome and Transcriptome Analyses of the Mutualistic Root Symbiont Piriformospora indica.</title>
        <authorList>
            <person name="Zuccaro A."/>
            <person name="Lahrmann U."/>
            <person name="Guldener U."/>
            <person name="Langen G."/>
            <person name="Pfiffi S."/>
            <person name="Biedenkopf D."/>
            <person name="Wong P."/>
            <person name="Samans B."/>
            <person name="Grimm C."/>
            <person name="Basiewicz M."/>
            <person name="Murat C."/>
            <person name="Martin F."/>
            <person name="Kogel K.H."/>
        </authorList>
    </citation>
    <scope>NUCLEOTIDE SEQUENCE [LARGE SCALE GENOMIC DNA]</scope>
    <source>
        <strain evidence="3 4">DSM 11827</strain>
    </source>
</reference>
<dbReference type="HOGENOM" id="CLU_725715_0_0_1"/>
<feature type="transmembrane region" description="Helical" evidence="1">
    <location>
        <begin position="90"/>
        <end position="110"/>
    </location>
</feature>
<gene>
    <name evidence="3" type="ORF">PIIN_02579</name>
</gene>
<dbReference type="OrthoDB" id="3354157at2759"/>
<keyword evidence="1" id="KW-0472">Membrane</keyword>
<feature type="transmembrane region" description="Helical" evidence="1">
    <location>
        <begin position="208"/>
        <end position="231"/>
    </location>
</feature>
<dbReference type="EMBL" id="CAFZ01000038">
    <property type="protein sequence ID" value="CCA68715.1"/>
    <property type="molecule type" value="Genomic_DNA"/>
</dbReference>
<dbReference type="Proteomes" id="UP000007148">
    <property type="component" value="Unassembled WGS sequence"/>
</dbReference>
<evidence type="ECO:0000256" key="1">
    <source>
        <dbReference type="SAM" id="Phobius"/>
    </source>
</evidence>
<proteinExistence type="predicted"/>
<dbReference type="eggNOG" id="ENOG502SD4S">
    <property type="taxonomic scope" value="Eukaryota"/>
</dbReference>
<protein>
    <recommendedName>
        <fullName evidence="2">DUF6533 domain-containing protein</fullName>
    </recommendedName>
</protein>
<feature type="transmembrane region" description="Helical" evidence="1">
    <location>
        <begin position="173"/>
        <end position="196"/>
    </location>
</feature>
<keyword evidence="1" id="KW-1133">Transmembrane helix</keyword>
<dbReference type="Pfam" id="PF20151">
    <property type="entry name" value="DUF6533"/>
    <property type="match status" value="1"/>
</dbReference>
<feature type="transmembrane region" description="Helical" evidence="1">
    <location>
        <begin position="122"/>
        <end position="142"/>
    </location>
</feature>
<evidence type="ECO:0000313" key="4">
    <source>
        <dbReference type="Proteomes" id="UP000007148"/>
    </source>
</evidence>
<dbReference type="InterPro" id="IPR045340">
    <property type="entry name" value="DUF6533"/>
</dbReference>